<comment type="caution">
    <text evidence="1">The sequence shown here is derived from an EMBL/GenBank/DDBJ whole genome shotgun (WGS) entry which is preliminary data.</text>
</comment>
<sequence length="138" mass="16099">MHDRSTRTNNAWQNVQGALKSRRVPQRCYGFQISFIGFISRRLKVAMFRKKFKNLRRRTYTASQQPKDSKTHCIQQPPRSIRKKDTDKIHKIPTLLHTARESLAGMDITRGHHTWTSHVVITRGHHTWSHVSSVLSST</sequence>
<keyword evidence="2" id="KW-1185">Reference proteome</keyword>
<dbReference type="EMBL" id="CM055747">
    <property type="protein sequence ID" value="KAJ7996192.1"/>
    <property type="molecule type" value="Genomic_DNA"/>
</dbReference>
<name>A0ACC2FXV9_DALPE</name>
<reference evidence="1" key="1">
    <citation type="submission" date="2021-05" db="EMBL/GenBank/DDBJ databases">
        <authorList>
            <person name="Pan Q."/>
            <person name="Jouanno E."/>
            <person name="Zahm M."/>
            <person name="Klopp C."/>
            <person name="Cabau C."/>
            <person name="Louis A."/>
            <person name="Berthelot C."/>
            <person name="Parey E."/>
            <person name="Roest Crollius H."/>
            <person name="Montfort J."/>
            <person name="Robinson-Rechavi M."/>
            <person name="Bouchez O."/>
            <person name="Lampietro C."/>
            <person name="Lopez Roques C."/>
            <person name="Donnadieu C."/>
            <person name="Postlethwait J."/>
            <person name="Bobe J."/>
            <person name="Dillon D."/>
            <person name="Chandos A."/>
            <person name="von Hippel F."/>
            <person name="Guiguen Y."/>
        </authorList>
    </citation>
    <scope>NUCLEOTIDE SEQUENCE</scope>
    <source>
        <strain evidence="1">YG-Jan2019</strain>
    </source>
</reference>
<dbReference type="Proteomes" id="UP001157502">
    <property type="component" value="Chromosome 20"/>
</dbReference>
<gene>
    <name evidence="1" type="ORF">DPEC_G00234500</name>
</gene>
<evidence type="ECO:0000313" key="2">
    <source>
        <dbReference type="Proteomes" id="UP001157502"/>
    </source>
</evidence>
<accession>A0ACC2FXV9</accession>
<organism evidence="1 2">
    <name type="scientific">Dallia pectoralis</name>
    <name type="common">Alaska blackfish</name>
    <dbReference type="NCBI Taxonomy" id="75939"/>
    <lineage>
        <taxon>Eukaryota</taxon>
        <taxon>Metazoa</taxon>
        <taxon>Chordata</taxon>
        <taxon>Craniata</taxon>
        <taxon>Vertebrata</taxon>
        <taxon>Euteleostomi</taxon>
        <taxon>Actinopterygii</taxon>
        <taxon>Neopterygii</taxon>
        <taxon>Teleostei</taxon>
        <taxon>Protacanthopterygii</taxon>
        <taxon>Esociformes</taxon>
        <taxon>Umbridae</taxon>
        <taxon>Dallia</taxon>
    </lineage>
</organism>
<proteinExistence type="predicted"/>
<protein>
    <submittedName>
        <fullName evidence="1">Uncharacterized protein</fullName>
    </submittedName>
</protein>
<evidence type="ECO:0000313" key="1">
    <source>
        <dbReference type="EMBL" id="KAJ7996192.1"/>
    </source>
</evidence>